<dbReference type="STRING" id="343013.SAMN04489707_1006109"/>
<protein>
    <recommendedName>
        <fullName evidence="1">DUF8198 domain-containing protein</fullName>
    </recommendedName>
</protein>
<gene>
    <name evidence="2" type="ORF">SAMN04489707_1006109</name>
</gene>
<name>A0A1I7GR38_9BURK</name>
<evidence type="ECO:0000259" key="1">
    <source>
        <dbReference type="Pfam" id="PF26621"/>
    </source>
</evidence>
<dbReference type="NCBIfam" id="NF047641">
    <property type="entry name" value="FFLEE_fam"/>
    <property type="match status" value="1"/>
</dbReference>
<organism evidence="2 3">
    <name type="scientific">Paenacidovorax caeni</name>
    <dbReference type="NCBI Taxonomy" id="343013"/>
    <lineage>
        <taxon>Bacteria</taxon>
        <taxon>Pseudomonadati</taxon>
        <taxon>Pseudomonadota</taxon>
        <taxon>Betaproteobacteria</taxon>
        <taxon>Burkholderiales</taxon>
        <taxon>Comamonadaceae</taxon>
        <taxon>Paenacidovorax</taxon>
    </lineage>
</organism>
<dbReference type="Pfam" id="PF26621">
    <property type="entry name" value="DUF8198"/>
    <property type="match status" value="1"/>
</dbReference>
<accession>A0A1I7GR38</accession>
<evidence type="ECO:0000313" key="2">
    <source>
        <dbReference type="EMBL" id="SFU50905.1"/>
    </source>
</evidence>
<dbReference type="Proteomes" id="UP000183656">
    <property type="component" value="Unassembled WGS sequence"/>
</dbReference>
<keyword evidence="3" id="KW-1185">Reference proteome</keyword>
<dbReference type="RefSeq" id="WP_054256271.1">
    <property type="nucleotide sequence ID" value="NZ_CYIG01000016.1"/>
</dbReference>
<dbReference type="InterPro" id="IPR058063">
    <property type="entry name" value="FFLEE_fam"/>
</dbReference>
<dbReference type="EMBL" id="FPBX01000006">
    <property type="protein sequence ID" value="SFU50905.1"/>
    <property type="molecule type" value="Genomic_DNA"/>
</dbReference>
<proteinExistence type="predicted"/>
<feature type="domain" description="DUF8198" evidence="1">
    <location>
        <begin position="18"/>
        <end position="229"/>
    </location>
</feature>
<reference evidence="2 3" key="1">
    <citation type="submission" date="2016-10" db="EMBL/GenBank/DDBJ databases">
        <authorList>
            <person name="de Groot N.N."/>
        </authorList>
    </citation>
    <scope>NUCLEOTIDE SEQUENCE [LARGE SCALE GENOMIC DNA]</scope>
    <source>
        <strain evidence="2 3">R-24608</strain>
    </source>
</reference>
<evidence type="ECO:0000313" key="3">
    <source>
        <dbReference type="Proteomes" id="UP000183656"/>
    </source>
</evidence>
<sequence>MDAAQTIRHCIAEVTALRQQRTDTPAWGAAVHAVKALQSARFRGTYADLLACTLYAPAARFFLAELYGSADYQARDAQFGRIAGTLQTLFPRPVVDMAVALAQLHAQTEQLDHAMGAAWNDLPGDPAARYVAAWRQVGQPQARQAQLASVLAMGQDLARLTAKPGLRTMLRMMRGPAQAAGLSELQRFLEAGFDTFGTLARTRGAVAHFLDTIAQREGALLAQLFDATPVTCETALRQTLGQAR</sequence>
<dbReference type="InterPro" id="IPR058511">
    <property type="entry name" value="DUF8198"/>
</dbReference>
<dbReference type="OrthoDB" id="7957365at2"/>
<dbReference type="AlphaFoldDB" id="A0A1I7GR38"/>